<gene>
    <name evidence="3" type="ORF">BU14_0424s0004</name>
</gene>
<dbReference type="InterPro" id="IPR022742">
    <property type="entry name" value="Hydrolase_4"/>
</dbReference>
<sequence length="312" mass="31198">MHSAYWAPLARSLRDALPATVVAYDAMGHGRSGDFRGLRGFATRMGDHTGNVGRVVRGVLAPAVAADTPLFVLGESMGGLVVLTAALDGLLVADAVAAGEGDDDGGDGITTAATADAASDTPPADGGTAAAAVAAAGADGDPSPPCACAASSSPAPSCGCSGRCSPPPIVAAVRVLAGVLPRLRVPPGPDDVVGGPSWLAAFGDAVAAAAIQADPLVVAEPPRLGLAGAMLGATGRLGRCMEGVVLPLLLLHGERDERVEMAASEELVRRSGAADKTLRVLRGGRHQLFQDAPEVTAAAVREVTEWVRARCG</sequence>
<dbReference type="SUPFAM" id="SSF53474">
    <property type="entry name" value="alpha/beta-Hydrolases"/>
    <property type="match status" value="1"/>
</dbReference>
<dbReference type="InterPro" id="IPR051044">
    <property type="entry name" value="MAG_DAG_Lipase"/>
</dbReference>
<proteinExistence type="predicted"/>
<evidence type="ECO:0000256" key="1">
    <source>
        <dbReference type="SAM" id="MobiDB-lite"/>
    </source>
</evidence>
<evidence type="ECO:0000313" key="4">
    <source>
        <dbReference type="Proteomes" id="UP000218209"/>
    </source>
</evidence>
<dbReference type="Gene3D" id="3.40.50.1820">
    <property type="entry name" value="alpha/beta hydrolase"/>
    <property type="match status" value="2"/>
</dbReference>
<feature type="domain" description="Serine aminopeptidase S33" evidence="2">
    <location>
        <begin position="19"/>
        <end position="88"/>
    </location>
</feature>
<protein>
    <recommendedName>
        <fullName evidence="2">Serine aminopeptidase S33 domain-containing protein</fullName>
    </recommendedName>
</protein>
<dbReference type="InterPro" id="IPR029058">
    <property type="entry name" value="AB_hydrolase_fold"/>
</dbReference>
<organism evidence="3 4">
    <name type="scientific">Porphyra umbilicalis</name>
    <name type="common">Purple laver</name>
    <name type="synonym">Red alga</name>
    <dbReference type="NCBI Taxonomy" id="2786"/>
    <lineage>
        <taxon>Eukaryota</taxon>
        <taxon>Rhodophyta</taxon>
        <taxon>Bangiophyceae</taxon>
        <taxon>Bangiales</taxon>
        <taxon>Bangiaceae</taxon>
        <taxon>Porphyra</taxon>
    </lineage>
</organism>
<feature type="domain" description="Serine aminopeptidase S33" evidence="2">
    <location>
        <begin position="143"/>
        <end position="291"/>
    </location>
</feature>
<reference evidence="3 4" key="1">
    <citation type="submission" date="2017-03" db="EMBL/GenBank/DDBJ databases">
        <title>WGS assembly of Porphyra umbilicalis.</title>
        <authorList>
            <person name="Brawley S.H."/>
            <person name="Blouin N.A."/>
            <person name="Ficko-Blean E."/>
            <person name="Wheeler G.L."/>
            <person name="Lohr M."/>
            <person name="Goodson H.V."/>
            <person name="Jenkins J.W."/>
            <person name="Blaby-Haas C.E."/>
            <person name="Helliwell K.E."/>
            <person name="Chan C."/>
            <person name="Marriage T."/>
            <person name="Bhattacharya D."/>
            <person name="Klein A.S."/>
            <person name="Badis Y."/>
            <person name="Brodie J."/>
            <person name="Cao Y."/>
            <person name="Collen J."/>
            <person name="Dittami S.M."/>
            <person name="Gachon C.M."/>
            <person name="Green B.R."/>
            <person name="Karpowicz S."/>
            <person name="Kim J.W."/>
            <person name="Kudahl U."/>
            <person name="Lin S."/>
            <person name="Michel G."/>
            <person name="Mittag M."/>
            <person name="Olson B.J."/>
            <person name="Pangilinan J."/>
            <person name="Peng Y."/>
            <person name="Qiu H."/>
            <person name="Shu S."/>
            <person name="Singer J.T."/>
            <person name="Smith A.G."/>
            <person name="Sprecher B.N."/>
            <person name="Wagner V."/>
            <person name="Wang W."/>
            <person name="Wang Z.-Y."/>
            <person name="Yan J."/>
            <person name="Yarish C."/>
            <person name="Zoeuner-Riek S."/>
            <person name="Zhuang Y."/>
            <person name="Zou Y."/>
            <person name="Lindquist E.A."/>
            <person name="Grimwood J."/>
            <person name="Barry K."/>
            <person name="Rokhsar D.S."/>
            <person name="Schmutz J."/>
            <person name="Stiller J.W."/>
            <person name="Grossman A.R."/>
            <person name="Prochnik S.E."/>
        </authorList>
    </citation>
    <scope>NUCLEOTIDE SEQUENCE [LARGE SCALE GENOMIC DNA]</scope>
    <source>
        <strain evidence="3">4086291</strain>
    </source>
</reference>
<dbReference type="OrthoDB" id="2498029at2759"/>
<dbReference type="PANTHER" id="PTHR11614">
    <property type="entry name" value="PHOSPHOLIPASE-RELATED"/>
    <property type="match status" value="1"/>
</dbReference>
<feature type="region of interest" description="Disordered" evidence="1">
    <location>
        <begin position="101"/>
        <end position="127"/>
    </location>
</feature>
<accession>A0A1X6NVB3</accession>
<dbReference type="Proteomes" id="UP000218209">
    <property type="component" value="Unassembled WGS sequence"/>
</dbReference>
<name>A0A1X6NVB3_PORUM</name>
<feature type="compositionally biased region" description="Low complexity" evidence="1">
    <location>
        <begin position="109"/>
        <end position="127"/>
    </location>
</feature>
<dbReference type="EMBL" id="KV919053">
    <property type="protein sequence ID" value="OSX72548.1"/>
    <property type="molecule type" value="Genomic_DNA"/>
</dbReference>
<dbReference type="AlphaFoldDB" id="A0A1X6NVB3"/>
<keyword evidence="4" id="KW-1185">Reference proteome</keyword>
<evidence type="ECO:0000259" key="2">
    <source>
        <dbReference type="Pfam" id="PF12146"/>
    </source>
</evidence>
<evidence type="ECO:0000313" key="3">
    <source>
        <dbReference type="EMBL" id="OSX72548.1"/>
    </source>
</evidence>
<dbReference type="Pfam" id="PF12146">
    <property type="entry name" value="Hydrolase_4"/>
    <property type="match status" value="2"/>
</dbReference>